<evidence type="ECO:0000313" key="1">
    <source>
        <dbReference type="EMBL" id="GGO05891.1"/>
    </source>
</evidence>
<organism evidence="1 2">
    <name type="scientific">Saccharibacillus kuerlensis</name>
    <dbReference type="NCBI Taxonomy" id="459527"/>
    <lineage>
        <taxon>Bacteria</taxon>
        <taxon>Bacillati</taxon>
        <taxon>Bacillota</taxon>
        <taxon>Bacilli</taxon>
        <taxon>Bacillales</taxon>
        <taxon>Paenibacillaceae</taxon>
        <taxon>Saccharibacillus</taxon>
    </lineage>
</organism>
<comment type="caution">
    <text evidence="1">The sequence shown here is derived from an EMBL/GenBank/DDBJ whole genome shotgun (WGS) entry which is preliminary data.</text>
</comment>
<reference evidence="2" key="1">
    <citation type="journal article" date="2019" name="Int. J. Syst. Evol. Microbiol.">
        <title>The Global Catalogue of Microorganisms (GCM) 10K type strain sequencing project: providing services to taxonomists for standard genome sequencing and annotation.</title>
        <authorList>
            <consortium name="The Broad Institute Genomics Platform"/>
            <consortium name="The Broad Institute Genome Sequencing Center for Infectious Disease"/>
            <person name="Wu L."/>
            <person name="Ma J."/>
        </authorList>
    </citation>
    <scope>NUCLEOTIDE SEQUENCE [LARGE SCALE GENOMIC DNA]</scope>
    <source>
        <strain evidence="2">CGMCC 1.6964</strain>
    </source>
</reference>
<sequence length="66" mass="8061">MKPVSIVFFFEHPSCRNTLCMLLYWRNEKGMIIILNKDFRTLLITDYKGTKEIEKYVSQWKEEIRD</sequence>
<evidence type="ECO:0000313" key="2">
    <source>
        <dbReference type="Proteomes" id="UP000606653"/>
    </source>
</evidence>
<accession>A0ABQ2L7C4</accession>
<dbReference type="EMBL" id="BMLN01000011">
    <property type="protein sequence ID" value="GGO05891.1"/>
    <property type="molecule type" value="Genomic_DNA"/>
</dbReference>
<gene>
    <name evidence="1" type="ORF">GCM10010969_32680</name>
</gene>
<name>A0ABQ2L7C4_9BACL</name>
<dbReference type="Proteomes" id="UP000606653">
    <property type="component" value="Unassembled WGS sequence"/>
</dbReference>
<keyword evidence="2" id="KW-1185">Reference proteome</keyword>
<proteinExistence type="predicted"/>
<protein>
    <submittedName>
        <fullName evidence="1">Uncharacterized protein</fullName>
    </submittedName>
</protein>